<feature type="transmembrane region" description="Helical" evidence="1">
    <location>
        <begin position="153"/>
        <end position="180"/>
    </location>
</feature>
<dbReference type="RefSeq" id="WP_067827005.1">
    <property type="nucleotide sequence ID" value="NZ_LZJP01000130.1"/>
</dbReference>
<protein>
    <recommendedName>
        <fullName evidence="4">GAP family protein</fullName>
    </recommendedName>
</protein>
<name>A0A1A2TVQ6_MYCNT</name>
<keyword evidence="1" id="KW-0472">Membrane</keyword>
<dbReference type="EMBL" id="LZJU01000181">
    <property type="protein sequence ID" value="OBH67459.1"/>
    <property type="molecule type" value="Genomic_DNA"/>
</dbReference>
<comment type="caution">
    <text evidence="2">The sequence shown here is derived from an EMBL/GenBank/DDBJ whole genome shotgun (WGS) entry which is preliminary data.</text>
</comment>
<gene>
    <name evidence="2" type="ORF">A5683_09785</name>
</gene>
<accession>A0A1A2STF5</accession>
<evidence type="ECO:0000313" key="3">
    <source>
        <dbReference type="Proteomes" id="UP000092389"/>
    </source>
</evidence>
<evidence type="ECO:0000256" key="1">
    <source>
        <dbReference type="SAM" id="Phobius"/>
    </source>
</evidence>
<reference evidence="2 3" key="1">
    <citation type="submission" date="2016-06" db="EMBL/GenBank/DDBJ databases">
        <authorList>
            <person name="Kjaerup R.B."/>
            <person name="Dalgaard T.S."/>
            <person name="Juul-Madsen H.R."/>
        </authorList>
    </citation>
    <scope>NUCLEOTIDE SEQUENCE [LARGE SCALE GENOMIC DNA]</scope>
    <source>
        <strain evidence="2 3">E152</strain>
    </source>
</reference>
<organism evidence="2 3">
    <name type="scientific">Mycobacterium mantenii</name>
    <dbReference type="NCBI Taxonomy" id="560555"/>
    <lineage>
        <taxon>Bacteria</taxon>
        <taxon>Bacillati</taxon>
        <taxon>Actinomycetota</taxon>
        <taxon>Actinomycetes</taxon>
        <taxon>Mycobacteriales</taxon>
        <taxon>Mycobacteriaceae</taxon>
        <taxon>Mycobacterium</taxon>
        <taxon>Mycobacterium avium complex (MAC)</taxon>
    </lineage>
</organism>
<feature type="transmembrane region" description="Helical" evidence="1">
    <location>
        <begin position="12"/>
        <end position="31"/>
    </location>
</feature>
<dbReference type="AlphaFoldDB" id="A0A1A2TVQ6"/>
<dbReference type="OrthoDB" id="4732775at2"/>
<keyword evidence="1" id="KW-1133">Transmembrane helix</keyword>
<feature type="transmembrane region" description="Helical" evidence="1">
    <location>
        <begin position="38"/>
        <end position="59"/>
    </location>
</feature>
<dbReference type="Proteomes" id="UP000092389">
    <property type="component" value="Unassembled WGS sequence"/>
</dbReference>
<feature type="transmembrane region" description="Helical" evidence="1">
    <location>
        <begin position="79"/>
        <end position="97"/>
    </location>
</feature>
<dbReference type="InterPro" id="IPR021315">
    <property type="entry name" value="Gap/Sap"/>
</dbReference>
<evidence type="ECO:0008006" key="4">
    <source>
        <dbReference type="Google" id="ProtNLM"/>
    </source>
</evidence>
<sequence length="220" mass="23224">MLSGLVLAKLTAPAMVIALSPVPMVVSLVLLVHHERPYVSSIAYVAGRLASLGVLTTAFMHVPRLFDVLRSPGPPWADWAVMVAGAVVVALGVRVWWRRARTADASRWDSKVGRVTPLVAASMGLFPMLANPKVLAASAAVGTQIASARFTGASAVIAVAYYALLANSTVAAPILAYVVVGPGIDQRLERLRGWIQDRHRAITALTLVIVGIAVVLYGVS</sequence>
<feature type="transmembrane region" description="Helical" evidence="1">
    <location>
        <begin position="201"/>
        <end position="219"/>
    </location>
</feature>
<keyword evidence="1" id="KW-0812">Transmembrane</keyword>
<accession>A0A1A2TVQ6</accession>
<proteinExistence type="predicted"/>
<evidence type="ECO:0000313" key="2">
    <source>
        <dbReference type="EMBL" id="OBH67459.1"/>
    </source>
</evidence>
<dbReference type="Pfam" id="PF11139">
    <property type="entry name" value="SfLAP"/>
    <property type="match status" value="1"/>
</dbReference>